<reference evidence="2 3" key="1">
    <citation type="submission" date="2023-01" db="EMBL/GenBank/DDBJ databases">
        <authorList>
            <person name="Kreplak J."/>
        </authorList>
    </citation>
    <scope>NUCLEOTIDE SEQUENCE [LARGE SCALE GENOMIC DNA]</scope>
</reference>
<accession>A0AAV1AWT8</accession>
<evidence type="ECO:0000313" key="3">
    <source>
        <dbReference type="Proteomes" id="UP001157006"/>
    </source>
</evidence>
<evidence type="ECO:0000313" key="2">
    <source>
        <dbReference type="EMBL" id="CAI8614466.1"/>
    </source>
</evidence>
<feature type="region of interest" description="Disordered" evidence="1">
    <location>
        <begin position="1"/>
        <end position="30"/>
    </location>
</feature>
<dbReference type="Proteomes" id="UP001157006">
    <property type="component" value="Chromosome 5"/>
</dbReference>
<gene>
    <name evidence="2" type="ORF">VFH_V130800</name>
</gene>
<name>A0AAV1AWT8_VICFA</name>
<keyword evidence="3" id="KW-1185">Reference proteome</keyword>
<protein>
    <submittedName>
        <fullName evidence="2">Uncharacterized protein</fullName>
    </submittedName>
</protein>
<dbReference type="AlphaFoldDB" id="A0AAV1AWT8"/>
<evidence type="ECO:0000256" key="1">
    <source>
        <dbReference type="SAM" id="MobiDB-lite"/>
    </source>
</evidence>
<proteinExistence type="predicted"/>
<sequence>MTTHLVCHPLNRGSSQRHDLPPINKTPSRYRKNSFSLSQKLHLSPKILWHNSFHHRRFPPLTSTFVSNHQFRLSLSNRHCDATTKARTKIRKLKS</sequence>
<organism evidence="2 3">
    <name type="scientific">Vicia faba</name>
    <name type="common">Broad bean</name>
    <name type="synonym">Faba vulgaris</name>
    <dbReference type="NCBI Taxonomy" id="3906"/>
    <lineage>
        <taxon>Eukaryota</taxon>
        <taxon>Viridiplantae</taxon>
        <taxon>Streptophyta</taxon>
        <taxon>Embryophyta</taxon>
        <taxon>Tracheophyta</taxon>
        <taxon>Spermatophyta</taxon>
        <taxon>Magnoliopsida</taxon>
        <taxon>eudicotyledons</taxon>
        <taxon>Gunneridae</taxon>
        <taxon>Pentapetalae</taxon>
        <taxon>rosids</taxon>
        <taxon>fabids</taxon>
        <taxon>Fabales</taxon>
        <taxon>Fabaceae</taxon>
        <taxon>Papilionoideae</taxon>
        <taxon>50 kb inversion clade</taxon>
        <taxon>NPAAA clade</taxon>
        <taxon>Hologalegina</taxon>
        <taxon>IRL clade</taxon>
        <taxon>Fabeae</taxon>
        <taxon>Vicia</taxon>
    </lineage>
</organism>
<dbReference type="EMBL" id="OX451740">
    <property type="protein sequence ID" value="CAI8614466.1"/>
    <property type="molecule type" value="Genomic_DNA"/>
</dbReference>